<dbReference type="EMBL" id="FNKH01000002">
    <property type="protein sequence ID" value="SDR20558.1"/>
    <property type="molecule type" value="Genomic_DNA"/>
</dbReference>
<gene>
    <name evidence="6" type="ORF">SAMN04489742_4585</name>
</gene>
<dbReference type="InterPro" id="IPR019887">
    <property type="entry name" value="Tscrpt_reg_AsnC/Lrp_C"/>
</dbReference>
<evidence type="ECO:0000256" key="3">
    <source>
        <dbReference type="ARBA" id="ARBA00023163"/>
    </source>
</evidence>
<dbReference type="SUPFAM" id="SSF54909">
    <property type="entry name" value="Dimeric alpha+beta barrel"/>
    <property type="match status" value="1"/>
</dbReference>
<dbReference type="PANTHER" id="PTHR30154">
    <property type="entry name" value="LEUCINE-RESPONSIVE REGULATORY PROTEIN"/>
    <property type="match status" value="1"/>
</dbReference>
<dbReference type="STRING" id="37928.SAMN04489742_4585"/>
<dbReference type="Gene3D" id="3.30.70.920">
    <property type="match status" value="1"/>
</dbReference>
<evidence type="ECO:0000256" key="1">
    <source>
        <dbReference type="ARBA" id="ARBA00023015"/>
    </source>
</evidence>
<feature type="domain" description="HTH asnC-type" evidence="5">
    <location>
        <begin position="69"/>
        <end position="130"/>
    </location>
</feature>
<dbReference type="InterPro" id="IPR036390">
    <property type="entry name" value="WH_DNA-bd_sf"/>
</dbReference>
<dbReference type="Proteomes" id="UP000181917">
    <property type="component" value="Unassembled WGS sequence"/>
</dbReference>
<keyword evidence="1" id="KW-0805">Transcription regulation</keyword>
<proteinExistence type="predicted"/>
<dbReference type="Pfam" id="PF13404">
    <property type="entry name" value="HTH_AsnC-type"/>
    <property type="match status" value="1"/>
</dbReference>
<dbReference type="PANTHER" id="PTHR30154:SF34">
    <property type="entry name" value="TRANSCRIPTIONAL REGULATOR AZLB"/>
    <property type="match status" value="1"/>
</dbReference>
<evidence type="ECO:0000313" key="7">
    <source>
        <dbReference type="Proteomes" id="UP000181917"/>
    </source>
</evidence>
<evidence type="ECO:0000259" key="5">
    <source>
        <dbReference type="PROSITE" id="PS50956"/>
    </source>
</evidence>
<keyword evidence="4" id="KW-0472">Membrane</keyword>
<reference evidence="6 7" key="1">
    <citation type="submission" date="2016-10" db="EMBL/GenBank/DDBJ databases">
        <authorList>
            <person name="de Groot N.N."/>
        </authorList>
    </citation>
    <scope>NUCLEOTIDE SEQUENCE [LARGE SCALE GENOMIC DNA]</scope>
    <source>
        <strain evidence="6 7">DSM 20117</strain>
    </source>
</reference>
<dbReference type="SMART" id="SM00344">
    <property type="entry name" value="HTH_ASNC"/>
    <property type="match status" value="1"/>
</dbReference>
<dbReference type="SUPFAM" id="SSF46785">
    <property type="entry name" value="Winged helix' DNA-binding domain"/>
    <property type="match status" value="1"/>
</dbReference>
<dbReference type="PRINTS" id="PR00033">
    <property type="entry name" value="HTHASNC"/>
</dbReference>
<dbReference type="Pfam" id="PF01037">
    <property type="entry name" value="AsnC_trans_reg"/>
    <property type="match status" value="1"/>
</dbReference>
<keyword evidence="3" id="KW-0804">Transcription</keyword>
<keyword evidence="4" id="KW-0812">Transmembrane</keyword>
<name>A0A1H1H628_9MICC</name>
<dbReference type="InterPro" id="IPR011008">
    <property type="entry name" value="Dimeric_a/b-barrel"/>
</dbReference>
<dbReference type="GO" id="GO:0043200">
    <property type="term" value="P:response to amino acid"/>
    <property type="evidence" value="ECO:0007669"/>
    <property type="project" value="TreeGrafter"/>
</dbReference>
<keyword evidence="7" id="KW-1185">Reference proteome</keyword>
<dbReference type="InterPro" id="IPR019888">
    <property type="entry name" value="Tscrpt_reg_AsnC-like"/>
</dbReference>
<accession>A0A1H1H628</accession>
<keyword evidence="4" id="KW-1133">Transmembrane helix</keyword>
<dbReference type="InterPro" id="IPR000485">
    <property type="entry name" value="AsnC-type_HTH_dom"/>
</dbReference>
<feature type="transmembrane region" description="Helical" evidence="4">
    <location>
        <begin position="49"/>
        <end position="66"/>
    </location>
</feature>
<organism evidence="6 7">
    <name type="scientific">Crystallibacter crystallopoietes</name>
    <dbReference type="NCBI Taxonomy" id="37928"/>
    <lineage>
        <taxon>Bacteria</taxon>
        <taxon>Bacillati</taxon>
        <taxon>Actinomycetota</taxon>
        <taxon>Actinomycetes</taxon>
        <taxon>Micrococcales</taxon>
        <taxon>Micrococcaceae</taxon>
        <taxon>Crystallibacter</taxon>
    </lineage>
</organism>
<evidence type="ECO:0000256" key="4">
    <source>
        <dbReference type="SAM" id="Phobius"/>
    </source>
</evidence>
<dbReference type="GO" id="GO:0005829">
    <property type="term" value="C:cytosol"/>
    <property type="evidence" value="ECO:0007669"/>
    <property type="project" value="TreeGrafter"/>
</dbReference>
<dbReference type="PROSITE" id="PS50956">
    <property type="entry name" value="HTH_ASNC_2"/>
    <property type="match status" value="1"/>
</dbReference>
<keyword evidence="2 6" id="KW-0238">DNA-binding</keyword>
<dbReference type="InterPro" id="IPR036388">
    <property type="entry name" value="WH-like_DNA-bd_sf"/>
</dbReference>
<evidence type="ECO:0000313" key="6">
    <source>
        <dbReference type="EMBL" id="SDR20558.1"/>
    </source>
</evidence>
<protein>
    <submittedName>
        <fullName evidence="6">DNA-binding transcriptional regulator, Lrp family</fullName>
    </submittedName>
</protein>
<dbReference type="Gene3D" id="1.10.10.10">
    <property type="entry name" value="Winged helix-like DNA-binding domain superfamily/Winged helix DNA-binding domain"/>
    <property type="match status" value="1"/>
</dbReference>
<dbReference type="GO" id="GO:0043565">
    <property type="term" value="F:sequence-specific DNA binding"/>
    <property type="evidence" value="ECO:0007669"/>
    <property type="project" value="InterPro"/>
</dbReference>
<dbReference type="AlphaFoldDB" id="A0A1H1H628"/>
<evidence type="ECO:0000256" key="2">
    <source>
        <dbReference type="ARBA" id="ARBA00023125"/>
    </source>
</evidence>
<sequence length="224" mass="24592">MHATFSRCVDPADLVDPAAPLQTSRRHCRQVVVTILTECSKRNIPTKNWALCSVGAVLIVLTLRIMQPLDGTDTRLLMALAQDPRRTVVALAQELGLSRNTVQARMSQLEKKSVFLSFDRRISPAALGYPLAAFIHIHVQQPKLEQITNELALIPEVLEAFGITGQADILARVVSTGAEDLFRINGKVLAIDGVERTDTSLAMHELVPFRIGPLLQRTGGPDQD</sequence>